<accession>A0AAV2FHL0</accession>
<evidence type="ECO:0000313" key="3">
    <source>
        <dbReference type="Proteomes" id="UP001497516"/>
    </source>
</evidence>
<sequence length="134" mass="14349">MTVEEAVKQIAPNCEGRGGQGREDRFEGEQASKDIHRPPQKNRLPPQQPEMTHLSTIRQPSKQQHHLGEAAGGGGGGGGVGNENDFTLKMKQPTWKDQASQAATSKSSNEQALNLVAEPAHNKLGPGTHLGSRL</sequence>
<keyword evidence="3" id="KW-1185">Reference proteome</keyword>
<feature type="compositionally biased region" description="Polar residues" evidence="1">
    <location>
        <begin position="49"/>
        <end position="62"/>
    </location>
</feature>
<gene>
    <name evidence="2" type="ORF">LTRI10_LOCUS37297</name>
</gene>
<feature type="compositionally biased region" description="Polar residues" evidence="1">
    <location>
        <begin position="95"/>
        <end position="112"/>
    </location>
</feature>
<evidence type="ECO:0000256" key="1">
    <source>
        <dbReference type="SAM" id="MobiDB-lite"/>
    </source>
</evidence>
<reference evidence="2 3" key="1">
    <citation type="submission" date="2024-04" db="EMBL/GenBank/DDBJ databases">
        <authorList>
            <person name="Fracassetti M."/>
        </authorList>
    </citation>
    <scope>NUCLEOTIDE SEQUENCE [LARGE SCALE GENOMIC DNA]</scope>
</reference>
<protein>
    <submittedName>
        <fullName evidence="2">Uncharacterized protein</fullName>
    </submittedName>
</protein>
<organism evidence="2 3">
    <name type="scientific">Linum trigynum</name>
    <dbReference type="NCBI Taxonomy" id="586398"/>
    <lineage>
        <taxon>Eukaryota</taxon>
        <taxon>Viridiplantae</taxon>
        <taxon>Streptophyta</taxon>
        <taxon>Embryophyta</taxon>
        <taxon>Tracheophyta</taxon>
        <taxon>Spermatophyta</taxon>
        <taxon>Magnoliopsida</taxon>
        <taxon>eudicotyledons</taxon>
        <taxon>Gunneridae</taxon>
        <taxon>Pentapetalae</taxon>
        <taxon>rosids</taxon>
        <taxon>fabids</taxon>
        <taxon>Malpighiales</taxon>
        <taxon>Linaceae</taxon>
        <taxon>Linum</taxon>
    </lineage>
</organism>
<evidence type="ECO:0000313" key="2">
    <source>
        <dbReference type="EMBL" id="CAL1396965.1"/>
    </source>
</evidence>
<proteinExistence type="predicted"/>
<name>A0AAV2FHL0_9ROSI</name>
<dbReference type="Proteomes" id="UP001497516">
    <property type="component" value="Chromosome 6"/>
</dbReference>
<dbReference type="EMBL" id="OZ034819">
    <property type="protein sequence ID" value="CAL1396965.1"/>
    <property type="molecule type" value="Genomic_DNA"/>
</dbReference>
<feature type="compositionally biased region" description="Basic and acidic residues" evidence="1">
    <location>
        <begin position="20"/>
        <end position="37"/>
    </location>
</feature>
<dbReference type="AlphaFoldDB" id="A0AAV2FHL0"/>
<feature type="region of interest" description="Disordered" evidence="1">
    <location>
        <begin position="1"/>
        <end position="134"/>
    </location>
</feature>
<feature type="compositionally biased region" description="Gly residues" evidence="1">
    <location>
        <begin position="70"/>
        <end position="81"/>
    </location>
</feature>